<gene>
    <name evidence="2" type="ORF">DL764_009830</name>
</gene>
<feature type="compositionally biased region" description="Polar residues" evidence="1">
    <location>
        <begin position="257"/>
        <end position="282"/>
    </location>
</feature>
<dbReference type="EMBL" id="QJNU01001021">
    <property type="protein sequence ID" value="RYO80925.1"/>
    <property type="molecule type" value="Genomic_DNA"/>
</dbReference>
<dbReference type="OrthoDB" id="4779723at2759"/>
<evidence type="ECO:0000313" key="3">
    <source>
        <dbReference type="Proteomes" id="UP000293360"/>
    </source>
</evidence>
<sequence>MSFFVGRPMTTWSVPPQSPSNAQTPQTPQYGGYYQPPELITKLYHKLSIIDYDLRCPIDLIHLIVKAATRDPVIAQDIDLLVARRTEEFTPRPQNIQRHPPANSVLRNSVPSTGPQVRATGPPAPPTGPQVQPSGPQARPPDPQPKQTAPQPQPTTSQSQTTHSQATHSQAPHSLILTQETPWTPSASAIDQTQSLASTQPSESREQTRSTSPPRDEPASNRQREGPEDIIIHDAPSHPIESPRAIPRYPRPGKSPTELQVPQKTPSNAVNGGNRRGNTINLTDEEAASEPSEKPVDYSKLLETTENDLGWHGKYNSVSERRQITLGVEVSFKIGKLLERLRGYFENHQSFTNRSHILTVMREILMAVLQTEGSRIGHEVRSSAFEYDANFVWGVEKLTDDQRRKLKALDDGKWVKALQELIELANAYCIFPDLRKALLMIDPDAVAEDPDDSE</sequence>
<dbReference type="Proteomes" id="UP000293360">
    <property type="component" value="Unassembled WGS sequence"/>
</dbReference>
<reference evidence="2 3" key="1">
    <citation type="submission" date="2018-06" db="EMBL/GenBank/DDBJ databases">
        <title>Complete Genomes of Monosporascus.</title>
        <authorList>
            <person name="Robinson A.J."/>
            <person name="Natvig D.O."/>
        </authorList>
    </citation>
    <scope>NUCLEOTIDE SEQUENCE [LARGE SCALE GENOMIC DNA]</scope>
    <source>
        <strain evidence="2 3">CBS 110550</strain>
    </source>
</reference>
<comment type="caution">
    <text evidence="2">The sequence shown here is derived from an EMBL/GenBank/DDBJ whole genome shotgun (WGS) entry which is preliminary data.</text>
</comment>
<evidence type="ECO:0000256" key="1">
    <source>
        <dbReference type="SAM" id="MobiDB-lite"/>
    </source>
</evidence>
<evidence type="ECO:0000313" key="2">
    <source>
        <dbReference type="EMBL" id="RYO80925.1"/>
    </source>
</evidence>
<feature type="compositionally biased region" description="Polar residues" evidence="1">
    <location>
        <begin position="190"/>
        <end position="202"/>
    </location>
</feature>
<feature type="region of interest" description="Disordered" evidence="1">
    <location>
        <begin position="1"/>
        <end position="31"/>
    </location>
</feature>
<feature type="compositionally biased region" description="Polar residues" evidence="1">
    <location>
        <begin position="105"/>
        <end position="115"/>
    </location>
</feature>
<protein>
    <submittedName>
        <fullName evidence="2">Uncharacterized protein</fullName>
    </submittedName>
</protein>
<name>A0A4Q4STZ3_9PEZI</name>
<proteinExistence type="predicted"/>
<feature type="compositionally biased region" description="Low complexity" evidence="1">
    <location>
        <begin position="145"/>
        <end position="170"/>
    </location>
</feature>
<organism evidence="2 3">
    <name type="scientific">Monosporascus ibericus</name>
    <dbReference type="NCBI Taxonomy" id="155417"/>
    <lineage>
        <taxon>Eukaryota</taxon>
        <taxon>Fungi</taxon>
        <taxon>Dikarya</taxon>
        <taxon>Ascomycota</taxon>
        <taxon>Pezizomycotina</taxon>
        <taxon>Sordariomycetes</taxon>
        <taxon>Xylariomycetidae</taxon>
        <taxon>Xylariales</taxon>
        <taxon>Xylariales incertae sedis</taxon>
        <taxon>Monosporascus</taxon>
    </lineage>
</organism>
<dbReference type="AlphaFoldDB" id="A0A4Q4STZ3"/>
<feature type="compositionally biased region" description="Basic and acidic residues" evidence="1">
    <location>
        <begin position="203"/>
        <end position="236"/>
    </location>
</feature>
<accession>A0A4Q4STZ3</accession>
<feature type="region of interest" description="Disordered" evidence="1">
    <location>
        <begin position="190"/>
        <end position="298"/>
    </location>
</feature>
<feature type="compositionally biased region" description="Polar residues" evidence="1">
    <location>
        <begin position="10"/>
        <end position="29"/>
    </location>
</feature>
<keyword evidence="3" id="KW-1185">Reference proteome</keyword>
<feature type="region of interest" description="Disordered" evidence="1">
    <location>
        <begin position="91"/>
        <end position="171"/>
    </location>
</feature>